<organism evidence="2 3">
    <name type="scientific">Erwinia rhapontici</name>
    <name type="common">Pectobacterium rhapontici</name>
    <dbReference type="NCBI Taxonomy" id="55212"/>
    <lineage>
        <taxon>Bacteria</taxon>
        <taxon>Pseudomonadati</taxon>
        <taxon>Pseudomonadota</taxon>
        <taxon>Gammaproteobacteria</taxon>
        <taxon>Enterobacterales</taxon>
        <taxon>Erwiniaceae</taxon>
        <taxon>Erwinia</taxon>
    </lineage>
</organism>
<sequence>MLYRLTLTTLTAALLLTGCARQSVEVPDDQYARGPTQINVSHIVTQTDDGSAVVVTVDGRDAGVLDNGEGTLLHVPEGKHKVGGYVPTLLGRVTIPSVDVTTSHNEVTTVAYSVARDKAAFSEVARLPG</sequence>
<name>A0ABN6DN10_ERWRD</name>
<evidence type="ECO:0000313" key="3">
    <source>
        <dbReference type="Proteomes" id="UP000677515"/>
    </source>
</evidence>
<proteinExistence type="predicted"/>
<evidence type="ECO:0008006" key="4">
    <source>
        <dbReference type="Google" id="ProtNLM"/>
    </source>
</evidence>
<accession>A0ABN6DN10</accession>
<evidence type="ECO:0000256" key="1">
    <source>
        <dbReference type="SAM" id="SignalP"/>
    </source>
</evidence>
<feature type="chain" id="PRO_5046379049" description="Lipoprotein" evidence="1">
    <location>
        <begin position="23"/>
        <end position="129"/>
    </location>
</feature>
<protein>
    <recommendedName>
        <fullName evidence="4">Lipoprotein</fullName>
    </recommendedName>
</protein>
<keyword evidence="3" id="KW-1185">Reference proteome</keyword>
<dbReference type="Proteomes" id="UP000677515">
    <property type="component" value="Chromosome"/>
</dbReference>
<reference evidence="2 3" key="1">
    <citation type="submission" date="2021-01" db="EMBL/GenBank/DDBJ databases">
        <title>Complete genome sequence of Erwinia rhapontici MAFF 311153.</title>
        <authorList>
            <person name="Morohoshi T."/>
            <person name="Someya N."/>
        </authorList>
    </citation>
    <scope>NUCLEOTIDE SEQUENCE [LARGE SCALE GENOMIC DNA]</scope>
    <source>
        <strain evidence="2 3">MAFF 311153</strain>
    </source>
</reference>
<dbReference type="RefSeq" id="WP_133846507.1">
    <property type="nucleotide sequence ID" value="NZ_AP024329.1"/>
</dbReference>
<feature type="signal peptide" evidence="1">
    <location>
        <begin position="1"/>
        <end position="22"/>
    </location>
</feature>
<dbReference type="EMBL" id="AP024329">
    <property type="protein sequence ID" value="BCQ34940.1"/>
    <property type="molecule type" value="Genomic_DNA"/>
</dbReference>
<dbReference type="PROSITE" id="PS51257">
    <property type="entry name" value="PROKAR_LIPOPROTEIN"/>
    <property type="match status" value="1"/>
</dbReference>
<gene>
    <name evidence="2" type="ORF">ERHA53_22830</name>
</gene>
<evidence type="ECO:0000313" key="2">
    <source>
        <dbReference type="EMBL" id="BCQ34940.1"/>
    </source>
</evidence>
<keyword evidence="1" id="KW-0732">Signal</keyword>